<keyword evidence="1" id="KW-0812">Transmembrane</keyword>
<evidence type="ECO:0000313" key="4">
    <source>
        <dbReference type="Proteomes" id="UP000198287"/>
    </source>
</evidence>
<feature type="transmembrane region" description="Helical" evidence="1">
    <location>
        <begin position="366"/>
        <end position="390"/>
    </location>
</feature>
<feature type="transmembrane region" description="Helical" evidence="1">
    <location>
        <begin position="581"/>
        <end position="607"/>
    </location>
</feature>
<evidence type="ECO:0000256" key="2">
    <source>
        <dbReference type="SAM" id="SignalP"/>
    </source>
</evidence>
<keyword evidence="2" id="KW-0732">Signal</keyword>
<dbReference type="AlphaFoldDB" id="A0A226CYC6"/>
<reference evidence="3 4" key="1">
    <citation type="submission" date="2015-12" db="EMBL/GenBank/DDBJ databases">
        <title>The genome of Folsomia candida.</title>
        <authorList>
            <person name="Faddeeva A."/>
            <person name="Derks M.F."/>
            <person name="Anvar Y."/>
            <person name="Smit S."/>
            <person name="Van Straalen N."/>
            <person name="Roelofs D."/>
        </authorList>
    </citation>
    <scope>NUCLEOTIDE SEQUENCE [LARGE SCALE GENOMIC DNA]</scope>
    <source>
        <strain evidence="3 4">VU population</strain>
        <tissue evidence="3">Whole body</tissue>
    </source>
</reference>
<gene>
    <name evidence="3" type="ORF">Fcan01_27005</name>
</gene>
<name>A0A226CYC6_FOLCA</name>
<organism evidence="3 4">
    <name type="scientific">Folsomia candida</name>
    <name type="common">Springtail</name>
    <dbReference type="NCBI Taxonomy" id="158441"/>
    <lineage>
        <taxon>Eukaryota</taxon>
        <taxon>Metazoa</taxon>
        <taxon>Ecdysozoa</taxon>
        <taxon>Arthropoda</taxon>
        <taxon>Hexapoda</taxon>
        <taxon>Collembola</taxon>
        <taxon>Entomobryomorpha</taxon>
        <taxon>Isotomoidea</taxon>
        <taxon>Isotomidae</taxon>
        <taxon>Proisotominae</taxon>
        <taxon>Folsomia</taxon>
    </lineage>
</organism>
<feature type="signal peptide" evidence="2">
    <location>
        <begin position="1"/>
        <end position="21"/>
    </location>
</feature>
<proteinExistence type="predicted"/>
<keyword evidence="1" id="KW-0472">Membrane</keyword>
<accession>A0A226CYC6</accession>
<dbReference type="Proteomes" id="UP000198287">
    <property type="component" value="Unassembled WGS sequence"/>
</dbReference>
<comment type="caution">
    <text evidence="3">The sequence shown here is derived from an EMBL/GenBank/DDBJ whole genome shotgun (WGS) entry which is preliminary data.</text>
</comment>
<feature type="transmembrane region" description="Helical" evidence="1">
    <location>
        <begin position="316"/>
        <end position="336"/>
    </location>
</feature>
<keyword evidence="4" id="KW-1185">Reference proteome</keyword>
<evidence type="ECO:0000256" key="1">
    <source>
        <dbReference type="SAM" id="Phobius"/>
    </source>
</evidence>
<keyword evidence="1" id="KW-1133">Transmembrane helix</keyword>
<evidence type="ECO:0000313" key="3">
    <source>
        <dbReference type="EMBL" id="OXA38322.1"/>
    </source>
</evidence>
<feature type="chain" id="PRO_5011968495" evidence="2">
    <location>
        <begin position="22"/>
        <end position="645"/>
    </location>
</feature>
<protein>
    <submittedName>
        <fullName evidence="3">Uncharacterized protein</fullName>
    </submittedName>
</protein>
<sequence length="645" mass="75704">MNLKHIFILPFIIGFIQIIFCTQQNVGDGKNCLFIYREYQPDYYFRSFIYLTATLKMPEISHGQITWTIFSHTFSQTGTVLPRVNPRLGNDCAAILLFVANSYSFPSLRYDQKNIFLNYYNSPEAVFWITLHQHVLIPWGKSPSSVYLSFSSSPNTADYFLSKDGGGGNMYQPFPPNISAWDILNRKWRPLMILTHSKWALLAANPIDKNCIARDDIEKRYLAELRLPCDDNFEVYHLLEKHFNISIYSGLSPDIFLTGEFNTIQINIAFHDYPESLERVPRMSSTYIRHILYCRAVAKFESTWTVWFTPYDYHCWIAVCITICLLPIIWMIQFNFKKWWFYYAKEIYFLTSIAIRQPIRSYPTKYVLFVFAMLILSSGYESLITMKLILPSELFKIDHVGEFFKVWGYSKIVYDGSLDAKEYDITANDTDIREEFKKHGLTKILRKVFHIIKGNNIPFMHIPMHAWKNSSIGQLFYLEEYHGNLELYVATTEARVQVKFKAELGQEMKCRSFPIGGIFHGYAVIYADYSWEIDRVLRHVLGESGLRTYWAKFWRQTEHMKIMTLSMEKKRKTQNLEGEGFILLSSLAKFFAIWGVTIGVAGIMWVYEMQVFVRERCNFSDFVSRCRKVLSLINGYVCQKEYFCC</sequence>
<dbReference type="EMBL" id="LNIX01000047">
    <property type="protein sequence ID" value="OXA38322.1"/>
    <property type="molecule type" value="Genomic_DNA"/>
</dbReference>